<dbReference type="PANTHER" id="PTHR33264">
    <property type="entry name" value="EXPRESSED PROTEIN"/>
    <property type="match status" value="1"/>
</dbReference>
<proteinExistence type="predicted"/>
<feature type="non-terminal residue" evidence="1">
    <location>
        <position position="223"/>
    </location>
</feature>
<name>A0ABD3AYF1_9GENT</name>
<dbReference type="EMBL" id="JBJUIK010000002">
    <property type="protein sequence ID" value="KAL3535999.1"/>
    <property type="molecule type" value="Genomic_DNA"/>
</dbReference>
<comment type="caution">
    <text evidence="1">The sequence shown here is derived from an EMBL/GenBank/DDBJ whole genome shotgun (WGS) entry which is preliminary data.</text>
</comment>
<evidence type="ECO:0000313" key="2">
    <source>
        <dbReference type="Proteomes" id="UP001630127"/>
    </source>
</evidence>
<dbReference type="Proteomes" id="UP001630127">
    <property type="component" value="Unassembled WGS sequence"/>
</dbReference>
<organism evidence="1 2">
    <name type="scientific">Cinchona calisaya</name>
    <dbReference type="NCBI Taxonomy" id="153742"/>
    <lineage>
        <taxon>Eukaryota</taxon>
        <taxon>Viridiplantae</taxon>
        <taxon>Streptophyta</taxon>
        <taxon>Embryophyta</taxon>
        <taxon>Tracheophyta</taxon>
        <taxon>Spermatophyta</taxon>
        <taxon>Magnoliopsida</taxon>
        <taxon>eudicotyledons</taxon>
        <taxon>Gunneridae</taxon>
        <taxon>Pentapetalae</taxon>
        <taxon>asterids</taxon>
        <taxon>lamiids</taxon>
        <taxon>Gentianales</taxon>
        <taxon>Rubiaceae</taxon>
        <taxon>Cinchonoideae</taxon>
        <taxon>Cinchoneae</taxon>
        <taxon>Cinchona</taxon>
    </lineage>
</organism>
<accession>A0ABD3AYF1</accession>
<gene>
    <name evidence="1" type="ORF">ACH5RR_004460</name>
</gene>
<reference evidence="1 2" key="1">
    <citation type="submission" date="2024-11" db="EMBL/GenBank/DDBJ databases">
        <title>A near-complete genome assembly of Cinchona calisaya.</title>
        <authorList>
            <person name="Lian D.C."/>
            <person name="Zhao X.W."/>
            <person name="Wei L."/>
        </authorList>
    </citation>
    <scope>NUCLEOTIDE SEQUENCE [LARGE SCALE GENOMIC DNA]</scope>
    <source>
        <tissue evidence="1">Nenye</tissue>
    </source>
</reference>
<protein>
    <submittedName>
        <fullName evidence="1">Uncharacterized protein</fullName>
    </submittedName>
</protein>
<keyword evidence="2" id="KW-1185">Reference proteome</keyword>
<evidence type="ECO:0000313" key="1">
    <source>
        <dbReference type="EMBL" id="KAL3535999.1"/>
    </source>
</evidence>
<dbReference type="PANTHER" id="PTHR33264:SF8">
    <property type="entry name" value="EXPRESSED PROTEIN"/>
    <property type="match status" value="1"/>
</dbReference>
<dbReference type="AlphaFoldDB" id="A0ABD3AYF1"/>
<sequence>MADNSNSLGTGLMAVFAVSGSVALLAMQVHKRLLSDFMKKMEFEIGSSKKLNQSKNKKVRFADSVEKLKYPSSSDYCKADQAKKNDLHSRAGPSSNIVLRAPPSYVDRRQPLLISQQEIGGSKRVAEVLGGTAAECAAICCCCPCGLVNLLVLAVYKVPAGLCRKALRKKRQRRRKLMMNNKEGLLPPRKCGCDDVELVQLHPLPGPLLPAVNSDKDVVELEK</sequence>